<name>A0AAW1QPA6_9CHLO</name>
<evidence type="ECO:0000313" key="3">
    <source>
        <dbReference type="Proteomes" id="UP001489004"/>
    </source>
</evidence>
<dbReference type="AlphaFoldDB" id="A0AAW1QPA6"/>
<dbReference type="Proteomes" id="UP001489004">
    <property type="component" value="Unassembled WGS sequence"/>
</dbReference>
<evidence type="ECO:0000313" key="2">
    <source>
        <dbReference type="EMBL" id="KAK9823361.1"/>
    </source>
</evidence>
<protein>
    <submittedName>
        <fullName evidence="2">Uncharacterized protein</fullName>
    </submittedName>
</protein>
<sequence>MSMERGLRGRQQASRVTMNQPATAKQTRRLWATDLPAPPIVPELAMGKLSAVKDTSHDLLSARVAAALADMDRQRLSRGRW</sequence>
<feature type="region of interest" description="Disordered" evidence="1">
    <location>
        <begin position="1"/>
        <end position="31"/>
    </location>
</feature>
<accession>A0AAW1QPA6</accession>
<evidence type="ECO:0000256" key="1">
    <source>
        <dbReference type="SAM" id="MobiDB-lite"/>
    </source>
</evidence>
<gene>
    <name evidence="2" type="ORF">WJX72_002203</name>
</gene>
<proteinExistence type="predicted"/>
<feature type="compositionally biased region" description="Polar residues" evidence="1">
    <location>
        <begin position="11"/>
        <end position="25"/>
    </location>
</feature>
<comment type="caution">
    <text evidence="2">The sequence shown here is derived from an EMBL/GenBank/DDBJ whole genome shotgun (WGS) entry which is preliminary data.</text>
</comment>
<organism evidence="2 3">
    <name type="scientific">[Myrmecia] bisecta</name>
    <dbReference type="NCBI Taxonomy" id="41462"/>
    <lineage>
        <taxon>Eukaryota</taxon>
        <taxon>Viridiplantae</taxon>
        <taxon>Chlorophyta</taxon>
        <taxon>core chlorophytes</taxon>
        <taxon>Trebouxiophyceae</taxon>
        <taxon>Trebouxiales</taxon>
        <taxon>Trebouxiaceae</taxon>
        <taxon>Myrmecia</taxon>
    </lineage>
</organism>
<dbReference type="EMBL" id="JALJOR010000002">
    <property type="protein sequence ID" value="KAK9823361.1"/>
    <property type="molecule type" value="Genomic_DNA"/>
</dbReference>
<keyword evidence="3" id="KW-1185">Reference proteome</keyword>
<reference evidence="2 3" key="1">
    <citation type="journal article" date="2024" name="Nat. Commun.">
        <title>Phylogenomics reveals the evolutionary origins of lichenization in chlorophyte algae.</title>
        <authorList>
            <person name="Puginier C."/>
            <person name="Libourel C."/>
            <person name="Otte J."/>
            <person name="Skaloud P."/>
            <person name="Haon M."/>
            <person name="Grisel S."/>
            <person name="Petersen M."/>
            <person name="Berrin J.G."/>
            <person name="Delaux P.M."/>
            <person name="Dal Grande F."/>
            <person name="Keller J."/>
        </authorList>
    </citation>
    <scope>NUCLEOTIDE SEQUENCE [LARGE SCALE GENOMIC DNA]</scope>
    <source>
        <strain evidence="2 3">SAG 2043</strain>
    </source>
</reference>